<proteinExistence type="predicted"/>
<dbReference type="InterPro" id="IPR016024">
    <property type="entry name" value="ARM-type_fold"/>
</dbReference>
<feature type="compositionally biased region" description="Basic and acidic residues" evidence="1">
    <location>
        <begin position="249"/>
        <end position="263"/>
    </location>
</feature>
<protein>
    <submittedName>
        <fullName evidence="2">Uncharacterized protein</fullName>
    </submittedName>
</protein>
<feature type="compositionally biased region" description="Polar residues" evidence="1">
    <location>
        <begin position="374"/>
        <end position="388"/>
    </location>
</feature>
<feature type="region of interest" description="Disordered" evidence="1">
    <location>
        <begin position="313"/>
        <end position="453"/>
    </location>
</feature>
<feature type="compositionally biased region" description="Polar residues" evidence="1">
    <location>
        <begin position="8"/>
        <end position="20"/>
    </location>
</feature>
<evidence type="ECO:0000313" key="2">
    <source>
        <dbReference type="EMBL" id="CAE0785576.1"/>
    </source>
</evidence>
<feature type="compositionally biased region" description="Basic residues" evidence="1">
    <location>
        <begin position="406"/>
        <end position="418"/>
    </location>
</feature>
<feature type="region of interest" description="Disordered" evidence="1">
    <location>
        <begin position="1"/>
        <end position="20"/>
    </location>
</feature>
<evidence type="ECO:0000256" key="1">
    <source>
        <dbReference type="SAM" id="MobiDB-lite"/>
    </source>
</evidence>
<accession>A0A7S4C388</accession>
<sequence>MTLPPSRAAQNEADNSNNLTSDAVDKLSNLAHVAQAGVPAQPVSIPTARSEAVSGVTEGSITSSAARTMAEDVTRQVQLDELIDSKLQCLLSANPDVQRRAIRVLDQISASDLERHLPRITHDLLHHAGARREALRLLLRMRPSRLVDHATLLISLLDANDATVRLEALRVCQLFRVDVILQHLPQLISLLQQGKKEVSTSALVLLTPDVGGESLLPALRAFEDGEEPQLRRAARHLVGLIDKKIESQKREAERRRVEEEKLPTPRRRRSMSLSVRGRNNFSGESALEVDAEASGRADSPLDSARKSFSELSLFNMSRSSSPDRNRRTTSEPSPASQSNSTRRKSSVRLSWRRSIPNGSPARSPAALNPPAVSRRSSIDSYSITSQDPSPLIQHGDERQAAATTPRGRKKRGKVKWLHHGASDEIGRDTAEADAVDRSMPEMDSPPKRLSATV</sequence>
<feature type="region of interest" description="Disordered" evidence="1">
    <location>
        <begin position="249"/>
        <end position="279"/>
    </location>
</feature>
<feature type="compositionally biased region" description="Basic and acidic residues" evidence="1">
    <location>
        <begin position="420"/>
        <end position="446"/>
    </location>
</feature>
<gene>
    <name evidence="2" type="ORF">PCAR00345_LOCUS38284</name>
</gene>
<feature type="compositionally biased region" description="Polar residues" evidence="1">
    <location>
        <begin position="330"/>
        <end position="340"/>
    </location>
</feature>
<dbReference type="AlphaFoldDB" id="A0A7S4C388"/>
<dbReference type="EMBL" id="HBIZ01061782">
    <property type="protein sequence ID" value="CAE0785576.1"/>
    <property type="molecule type" value="Transcribed_RNA"/>
</dbReference>
<organism evidence="2">
    <name type="scientific">Chrysotila carterae</name>
    <name type="common">Marine alga</name>
    <name type="synonym">Syracosphaera carterae</name>
    <dbReference type="NCBI Taxonomy" id="13221"/>
    <lineage>
        <taxon>Eukaryota</taxon>
        <taxon>Haptista</taxon>
        <taxon>Haptophyta</taxon>
        <taxon>Prymnesiophyceae</taxon>
        <taxon>Isochrysidales</taxon>
        <taxon>Isochrysidaceae</taxon>
        <taxon>Chrysotila</taxon>
    </lineage>
</organism>
<reference evidence="2" key="1">
    <citation type="submission" date="2021-01" db="EMBL/GenBank/DDBJ databases">
        <authorList>
            <person name="Corre E."/>
            <person name="Pelletier E."/>
            <person name="Niang G."/>
            <person name="Scheremetjew M."/>
            <person name="Finn R."/>
            <person name="Kale V."/>
            <person name="Holt S."/>
            <person name="Cochrane G."/>
            <person name="Meng A."/>
            <person name="Brown T."/>
            <person name="Cohen L."/>
        </authorList>
    </citation>
    <scope>NUCLEOTIDE SEQUENCE</scope>
    <source>
        <strain evidence="2">CCMP645</strain>
    </source>
</reference>
<name>A0A7S4C388_CHRCT</name>
<dbReference type="SUPFAM" id="SSF48371">
    <property type="entry name" value="ARM repeat"/>
    <property type="match status" value="1"/>
</dbReference>